<evidence type="ECO:0000313" key="1">
    <source>
        <dbReference type="EMBL" id="TWH81011.1"/>
    </source>
</evidence>
<comment type="caution">
    <text evidence="1">The sequence shown here is derived from an EMBL/GenBank/DDBJ whole genome shotgun (WGS) entry which is preliminary data.</text>
</comment>
<evidence type="ECO:0000313" key="2">
    <source>
        <dbReference type="Proteomes" id="UP000318667"/>
    </source>
</evidence>
<accession>A0A562JCX9</accession>
<reference evidence="1 2" key="1">
    <citation type="journal article" date="2015" name="Stand. Genomic Sci.">
        <title>Genomic Encyclopedia of Bacterial and Archaeal Type Strains, Phase III: the genomes of soil and plant-associated and newly described type strains.</title>
        <authorList>
            <person name="Whitman W.B."/>
            <person name="Woyke T."/>
            <person name="Klenk H.P."/>
            <person name="Zhou Y."/>
            <person name="Lilburn T.G."/>
            <person name="Beck B.J."/>
            <person name="De Vos P."/>
            <person name="Vandamme P."/>
            <person name="Eisen J.A."/>
            <person name="Garrity G."/>
            <person name="Hugenholtz P."/>
            <person name="Kyrpides N.C."/>
        </authorList>
    </citation>
    <scope>NUCLEOTIDE SEQUENCE [LARGE SCALE GENOMIC DNA]</scope>
    <source>
        <strain evidence="1 2">CGMCC 1.10115</strain>
    </source>
</reference>
<sequence>MAETVKVKPTPMQRNRFDVAMELTERHMGFVRDPERLEELFAKYYALAAYCENSDVYSLKNLLDEDLLRKIDK</sequence>
<dbReference type="GeneID" id="65405522"/>
<gene>
    <name evidence="1" type="ORF">IQ19_04428</name>
</gene>
<proteinExistence type="predicted"/>
<dbReference type="Proteomes" id="UP000318667">
    <property type="component" value="Unassembled WGS sequence"/>
</dbReference>
<dbReference type="OrthoDB" id="2942610at2"/>
<dbReference type="AlphaFoldDB" id="A0A562JCX9"/>
<organism evidence="1 2">
    <name type="scientific">Cytobacillus oceanisediminis</name>
    <dbReference type="NCBI Taxonomy" id="665099"/>
    <lineage>
        <taxon>Bacteria</taxon>
        <taxon>Bacillati</taxon>
        <taxon>Bacillota</taxon>
        <taxon>Bacilli</taxon>
        <taxon>Bacillales</taxon>
        <taxon>Bacillaceae</taxon>
        <taxon>Cytobacillus</taxon>
    </lineage>
</organism>
<protein>
    <submittedName>
        <fullName evidence="1">Uncharacterized protein</fullName>
    </submittedName>
</protein>
<name>A0A562JCX9_9BACI</name>
<dbReference type="RefSeq" id="WP_144544933.1">
    <property type="nucleotide sequence ID" value="NZ_CBCSDC010000020.1"/>
</dbReference>
<keyword evidence="2" id="KW-1185">Reference proteome</keyword>
<dbReference type="EMBL" id="VLKI01000018">
    <property type="protein sequence ID" value="TWH81011.1"/>
    <property type="molecule type" value="Genomic_DNA"/>
</dbReference>